<evidence type="ECO:0000256" key="7">
    <source>
        <dbReference type="ARBA" id="ARBA00067144"/>
    </source>
</evidence>
<feature type="domain" description="SH3" evidence="11">
    <location>
        <begin position="698"/>
        <end position="757"/>
    </location>
</feature>
<dbReference type="InterPro" id="IPR011993">
    <property type="entry name" value="PH-like_dom_sf"/>
</dbReference>
<dbReference type="GO" id="GO:0005737">
    <property type="term" value="C:cytoplasm"/>
    <property type="evidence" value="ECO:0007669"/>
    <property type="project" value="UniProtKB-SubCell"/>
</dbReference>
<evidence type="ECO:0000256" key="2">
    <source>
        <dbReference type="ARBA" id="ARBA00006197"/>
    </source>
</evidence>
<dbReference type="GO" id="GO:1900029">
    <property type="term" value="P:positive regulation of ruffle assembly"/>
    <property type="evidence" value="ECO:0007669"/>
    <property type="project" value="TreeGrafter"/>
</dbReference>
<dbReference type="Gene3D" id="2.30.29.30">
    <property type="entry name" value="Pleckstrin-homology domain (PH domain)/Phosphotyrosine-binding domain (PTB)"/>
    <property type="match status" value="1"/>
</dbReference>
<reference evidence="12" key="1">
    <citation type="submission" date="2025-08" db="UniProtKB">
        <authorList>
            <consortium name="RefSeq"/>
        </authorList>
    </citation>
    <scope>IDENTIFICATION</scope>
    <source>
        <tissue evidence="12">Blood</tissue>
    </source>
</reference>
<dbReference type="InterPro" id="IPR041418">
    <property type="entry name" value="SAM_3"/>
</dbReference>
<dbReference type="Pfam" id="PF22975">
    <property type="entry name" value="EPS8_2nd"/>
    <property type="match status" value="1"/>
</dbReference>
<dbReference type="FunFam" id="2.30.30.40:FF:000195">
    <property type="entry name" value="epidermal growth factor receptor kinase substrate 8-like protein 3"/>
    <property type="match status" value="1"/>
</dbReference>
<dbReference type="PANTHER" id="PTHR12287:SF22">
    <property type="entry name" value="EPIDERMAL GROWTH FACTOR RECEPTOR KINASE SUBSTRATE 8-LIKE PROTEIN 3"/>
    <property type="match status" value="1"/>
</dbReference>
<comment type="similarity">
    <text evidence="2">Belongs to the EPS8 family.</text>
</comment>
<dbReference type="SUPFAM" id="SSF50044">
    <property type="entry name" value="SH3-domain"/>
    <property type="match status" value="1"/>
</dbReference>
<dbReference type="PANTHER" id="PTHR12287">
    <property type="entry name" value="EPIDERMAL GROWTH FACTOR RECEPTOR KINASE SUBSTRATE EPS8-RELATED PROTEIN"/>
    <property type="match status" value="1"/>
</dbReference>
<dbReference type="Pfam" id="PF08416">
    <property type="entry name" value="PTB"/>
    <property type="match status" value="1"/>
</dbReference>
<dbReference type="Pfam" id="PF00018">
    <property type="entry name" value="SH3_1"/>
    <property type="match status" value="1"/>
</dbReference>
<dbReference type="InterPro" id="IPR055093">
    <property type="entry name" value="EPS8_2nd"/>
</dbReference>
<keyword evidence="3 9" id="KW-0728">SH3 domain</keyword>
<dbReference type="InterPro" id="IPR013761">
    <property type="entry name" value="SAM/pointed_sf"/>
</dbReference>
<evidence type="ECO:0000256" key="1">
    <source>
        <dbReference type="ARBA" id="ARBA00004496"/>
    </source>
</evidence>
<comment type="subunit">
    <text evidence="6">Interacts with ABI1. Part of a complex that contains SOS1, ABI1 and EPS8L2. Interacts with FASLG.</text>
</comment>
<keyword evidence="4" id="KW-0963">Cytoplasm</keyword>
<evidence type="ECO:0000256" key="9">
    <source>
        <dbReference type="PROSITE-ProRule" id="PRU00192"/>
    </source>
</evidence>
<evidence type="ECO:0000256" key="10">
    <source>
        <dbReference type="SAM" id="MobiDB-lite"/>
    </source>
</evidence>
<dbReference type="CDD" id="cd11764">
    <property type="entry name" value="SH3_Eps8"/>
    <property type="match status" value="1"/>
</dbReference>
<protein>
    <recommendedName>
        <fullName evidence="7">Epidermal growth factor receptor kinase substrate 8-like protein 3</fullName>
    </recommendedName>
    <alternativeName>
        <fullName evidence="8">Epidermal growth factor receptor pathway substrate 8-related protein 3</fullName>
    </alternativeName>
</protein>
<proteinExistence type="inferred from homology"/>
<dbReference type="GO" id="GO:0007266">
    <property type="term" value="P:Rho protein signal transduction"/>
    <property type="evidence" value="ECO:0007669"/>
    <property type="project" value="TreeGrafter"/>
</dbReference>
<evidence type="ECO:0000256" key="3">
    <source>
        <dbReference type="ARBA" id="ARBA00022443"/>
    </source>
</evidence>
<comment type="subcellular location">
    <subcellularLocation>
        <location evidence="1">Cytoplasm</location>
    </subcellularLocation>
</comment>
<evidence type="ECO:0000313" key="12">
    <source>
        <dbReference type="RefSeq" id="XP_045367596.1"/>
    </source>
</evidence>
<evidence type="ECO:0000256" key="5">
    <source>
        <dbReference type="ARBA" id="ARBA00022553"/>
    </source>
</evidence>
<dbReference type="GO" id="GO:0031982">
    <property type="term" value="C:vesicle"/>
    <property type="evidence" value="ECO:0007669"/>
    <property type="project" value="TreeGrafter"/>
</dbReference>
<name>A0A9W3FVP1_CAMBA</name>
<dbReference type="InterPro" id="IPR039801">
    <property type="entry name" value="EPS8-like"/>
</dbReference>
<dbReference type="CDD" id="cd01210">
    <property type="entry name" value="PTB_EPS8"/>
    <property type="match status" value="1"/>
</dbReference>
<evidence type="ECO:0000256" key="4">
    <source>
        <dbReference type="ARBA" id="ARBA00022490"/>
    </source>
</evidence>
<dbReference type="FunFam" id="1.10.150.50:FF:000081">
    <property type="entry name" value="EPS8 like 3"/>
    <property type="match status" value="1"/>
</dbReference>
<dbReference type="FunFam" id="2.30.29.30:FF:000293">
    <property type="entry name" value="EPS8 like 3"/>
    <property type="match status" value="1"/>
</dbReference>
<dbReference type="PROSITE" id="PS50002">
    <property type="entry name" value="SH3"/>
    <property type="match status" value="1"/>
</dbReference>
<dbReference type="CTD" id="79574"/>
<dbReference type="GO" id="GO:0003779">
    <property type="term" value="F:actin binding"/>
    <property type="evidence" value="ECO:0007669"/>
    <property type="project" value="TreeGrafter"/>
</dbReference>
<feature type="compositionally biased region" description="Basic and acidic residues" evidence="10">
    <location>
        <begin position="421"/>
        <end position="432"/>
    </location>
</feature>
<dbReference type="InterPro" id="IPR033928">
    <property type="entry name" value="EPS8_PTB"/>
</dbReference>
<organism evidence="12">
    <name type="scientific">Camelus bactrianus</name>
    <name type="common">Bactrian camel</name>
    <dbReference type="NCBI Taxonomy" id="9837"/>
    <lineage>
        <taxon>Eukaryota</taxon>
        <taxon>Metazoa</taxon>
        <taxon>Chordata</taxon>
        <taxon>Craniata</taxon>
        <taxon>Vertebrata</taxon>
        <taxon>Euteleostomi</taxon>
        <taxon>Mammalia</taxon>
        <taxon>Eutheria</taxon>
        <taxon>Laurasiatheria</taxon>
        <taxon>Artiodactyla</taxon>
        <taxon>Tylopoda</taxon>
        <taxon>Camelidae</taxon>
        <taxon>Camelus</taxon>
    </lineage>
</organism>
<dbReference type="SMART" id="SM00326">
    <property type="entry name" value="SH3"/>
    <property type="match status" value="1"/>
</dbReference>
<evidence type="ECO:0000256" key="6">
    <source>
        <dbReference type="ARBA" id="ARBA00063647"/>
    </source>
</evidence>
<dbReference type="InterPro" id="IPR035462">
    <property type="entry name" value="Eps8_SH3"/>
</dbReference>
<dbReference type="Gene3D" id="1.10.150.50">
    <property type="entry name" value="Transcription Factor, Ets-1"/>
    <property type="match status" value="1"/>
</dbReference>
<dbReference type="RefSeq" id="XP_045367596.1">
    <property type="nucleotide sequence ID" value="XM_045511640.1"/>
</dbReference>
<dbReference type="SUPFAM" id="SSF50729">
    <property type="entry name" value="PH domain-like"/>
    <property type="match status" value="1"/>
</dbReference>
<dbReference type="InterPro" id="IPR001452">
    <property type="entry name" value="SH3_domain"/>
</dbReference>
<evidence type="ECO:0000259" key="11">
    <source>
        <dbReference type="PROSITE" id="PS50002"/>
    </source>
</evidence>
<gene>
    <name evidence="12" type="primary">EPS8L3</name>
</gene>
<sequence length="841" mass="94484">MPVGHLHVFFGKMSVTLSWNLKGWVGRDSGLKVQSMEIKREKICKDIWGRADHSHILQSPIINMNTQMCAGAHTYIPSEQVPSTRANIGHFSICRIETGLDKRLASSGKAAELNTFPLKAQHTPLASFTLRPRTGSGPSACPHSFPRPIGMSFIGQIMGGWEPAWGSPRPSQDGGLLSGGHSWRWIQKDPWSQELWEWSWRPQVSTWSKPRPESGAGCDHSSPARLCPGIPCPSPDGSLSHSVWALGRHLSSVSMSRPSSRAIYLHRKEYLQSLALEPAYLQHRVEHLMTCKLGTQRVQEPKDALQKLQELDAQGRVWSQDLLLQVRDGWLQLLDIETKEDLESYRLDSIQVMDVALNTCSYNSVLSITVQDSGLRGTSTLLFQCQEVGAERLQTSLQKALEEELEQSRPQFGALRPGQARWREPPLERPLPKEQVPTPEQVPLPERPYWMTPEHSIPPSPKPLPHRSSGRELSAFTLPPLKRSSSPEDPESDKEVLDHLLRDIELFVGKLKEAQSKTSRKKRLGKKKKKNQAGITEAHYIDCFQKIKYSFNLLGNLAIRLQETSAPEFVHILFQILNSILAQCPEPNLATQVISPLLTTKAIDLLQSCLSPPERNLWKGLGVAWTTSRANWTGSEPLPYKPTFYDGWQLPEPSYQAHSRYQDPDSLRPRLGSTSHFAQEETNNHGPDLVPSRPGSVKPTLKMQVLYEFEARNPQELTVVQGEVLEILDQSKRWWLVKNEMGQSGYIPSNILEPLQSGTPRSQSESPLQAPVLRLNSRPEEVTAWLQAENFSTVTVKTLGSLMGSQLLHMRPGELQMLCPQEAPRVLARLEAVRRTLGMSP</sequence>
<dbReference type="GO" id="GO:0032587">
    <property type="term" value="C:ruffle membrane"/>
    <property type="evidence" value="ECO:0007669"/>
    <property type="project" value="TreeGrafter"/>
</dbReference>
<dbReference type="InterPro" id="IPR013625">
    <property type="entry name" value="PTB"/>
</dbReference>
<evidence type="ECO:0000256" key="8">
    <source>
        <dbReference type="ARBA" id="ARBA00077700"/>
    </source>
</evidence>
<dbReference type="AlphaFoldDB" id="A0A9W3FVP1"/>
<feature type="region of interest" description="Disordered" evidence="10">
    <location>
        <begin position="402"/>
        <end position="471"/>
    </location>
</feature>
<dbReference type="InterPro" id="IPR036028">
    <property type="entry name" value="SH3-like_dom_sf"/>
</dbReference>
<dbReference type="GO" id="GO:0035023">
    <property type="term" value="P:regulation of Rho protein signal transduction"/>
    <property type="evidence" value="ECO:0007669"/>
    <property type="project" value="TreeGrafter"/>
</dbReference>
<dbReference type="Gene3D" id="2.30.30.40">
    <property type="entry name" value="SH3 Domains"/>
    <property type="match status" value="1"/>
</dbReference>
<dbReference type="Pfam" id="PF18016">
    <property type="entry name" value="SAM_3"/>
    <property type="match status" value="1"/>
</dbReference>
<accession>A0A9W3FVP1</accession>
<keyword evidence="5" id="KW-0597">Phosphoprotein</keyword>